<dbReference type="GO" id="GO:0005886">
    <property type="term" value="C:plasma membrane"/>
    <property type="evidence" value="ECO:0007669"/>
    <property type="project" value="UniProtKB-SubCell"/>
</dbReference>
<dbReference type="HOGENOM" id="CLU_019200_0_1_10"/>
<evidence type="ECO:0000256" key="6">
    <source>
        <dbReference type="ARBA" id="ARBA00022989"/>
    </source>
</evidence>
<feature type="transmembrane region" description="Helical" evidence="8">
    <location>
        <begin position="342"/>
        <end position="364"/>
    </location>
</feature>
<feature type="transmembrane region" description="Helical" evidence="8">
    <location>
        <begin position="393"/>
        <end position="412"/>
    </location>
</feature>
<dbReference type="STRING" id="1166018.FAES_0674"/>
<proteinExistence type="predicted"/>
<keyword evidence="4 10" id="KW-0808">Transferase</keyword>
<sequence length="548" mass="62055">MNSRHYPLLILALGAFFYLPFLGRVHLFDWDEINFAESAREMLVTGNFARVQINFEPFWEKPPLFFWLQATAMSWLGVGEYAARLPNALIGIATLLTFYRVGTYLHGPRFGLLWAVGYLGALTPHLYFKTGIIDPTFNLFIFLGVWYTYLAAQRHDKPKAGQLAALAGLFVGLAILTKGPVGALLAGLTFGIVWALARFRPLLRFGHALLAVGIALGIASLWFGLEIIQNGPWFLQEFIEYQIRLFSTPDAGHGQPFYYHFVVVLVGCFPLSIFAIRYLTASTDPRDFRLWMVVLFWVVMILFSIVKTKIVHYSSMAWFPVSYLAARHIADLLAGRVAWNRWLTAGLLLIGGLLGLLLTALPVVGRFKAMLIPYINDPFAVANLQANVTWGGWEWIIGLAYLAVLLTAIIRLGHFVRARRNNVPENSLPGPIWALFGATAVCLWLYLALIVPKIEEYVQGAVVRFYTERQGQDVYAEPIGYKSYAQLFYFRKQPPVNPKTRQSDYLLNGPVDKPTYLITKITVADQYRANPNLRLIREENGYVLFERK</sequence>
<dbReference type="PANTHER" id="PTHR33908">
    <property type="entry name" value="MANNOSYLTRANSFERASE YKCB-RELATED"/>
    <property type="match status" value="1"/>
</dbReference>
<dbReference type="Pfam" id="PF13231">
    <property type="entry name" value="PMT_2"/>
    <property type="match status" value="1"/>
</dbReference>
<dbReference type="GO" id="GO:0016763">
    <property type="term" value="F:pentosyltransferase activity"/>
    <property type="evidence" value="ECO:0007669"/>
    <property type="project" value="TreeGrafter"/>
</dbReference>
<dbReference type="eggNOG" id="COG1807">
    <property type="taxonomic scope" value="Bacteria"/>
</dbReference>
<comment type="subcellular location">
    <subcellularLocation>
        <location evidence="1">Cell membrane</location>
        <topology evidence="1">Multi-pass membrane protein</topology>
    </subcellularLocation>
</comment>
<feature type="transmembrane region" description="Helical" evidence="8">
    <location>
        <begin position="432"/>
        <end position="451"/>
    </location>
</feature>
<dbReference type="EC" id="2.4.1.109" evidence="10"/>
<evidence type="ECO:0000256" key="1">
    <source>
        <dbReference type="ARBA" id="ARBA00004651"/>
    </source>
</evidence>
<reference evidence="10 11" key="1">
    <citation type="journal article" date="2012" name="J. Bacteriol.">
        <title>Genome Sequence of Fibrella aestuarina BUZ 2T, a Filamentous Marine Bacterium.</title>
        <authorList>
            <person name="Filippini M."/>
            <person name="Qi W."/>
            <person name="Blom J."/>
            <person name="Goesmann A."/>
            <person name="Smits T.H."/>
            <person name="Bagheri H.C."/>
        </authorList>
    </citation>
    <scope>NUCLEOTIDE SEQUENCE [LARGE SCALE GENOMIC DNA]</scope>
    <source>
        <strain evidence="11">BUZ 2T</strain>
    </source>
</reference>
<evidence type="ECO:0000256" key="4">
    <source>
        <dbReference type="ARBA" id="ARBA00022679"/>
    </source>
</evidence>
<evidence type="ECO:0000256" key="8">
    <source>
        <dbReference type="SAM" id="Phobius"/>
    </source>
</evidence>
<keyword evidence="7 8" id="KW-0472">Membrane</keyword>
<gene>
    <name evidence="10" type="primary">arnT1</name>
    <name evidence="10" type="ORF">FAES_0674</name>
</gene>
<keyword evidence="5 8" id="KW-0812">Transmembrane</keyword>
<keyword evidence="2" id="KW-1003">Cell membrane</keyword>
<feature type="transmembrane region" description="Helical" evidence="8">
    <location>
        <begin position="111"/>
        <end position="128"/>
    </location>
</feature>
<keyword evidence="6 8" id="KW-1133">Transmembrane helix</keyword>
<feature type="transmembrane region" description="Helical" evidence="8">
    <location>
        <begin position="288"/>
        <end position="306"/>
    </location>
</feature>
<evidence type="ECO:0000256" key="5">
    <source>
        <dbReference type="ARBA" id="ARBA00022692"/>
    </source>
</evidence>
<feature type="transmembrane region" description="Helical" evidence="8">
    <location>
        <begin position="135"/>
        <end position="152"/>
    </location>
</feature>
<feature type="transmembrane region" description="Helical" evidence="8">
    <location>
        <begin position="88"/>
        <end position="105"/>
    </location>
</feature>
<organism evidence="10 11">
    <name type="scientific">Fibrella aestuarina BUZ 2</name>
    <dbReference type="NCBI Taxonomy" id="1166018"/>
    <lineage>
        <taxon>Bacteria</taxon>
        <taxon>Pseudomonadati</taxon>
        <taxon>Bacteroidota</taxon>
        <taxon>Cytophagia</taxon>
        <taxon>Cytophagales</taxon>
        <taxon>Spirosomataceae</taxon>
        <taxon>Fibrella</taxon>
    </lineage>
</organism>
<dbReference type="EMBL" id="HE796683">
    <property type="protein sequence ID" value="CCG98685.1"/>
    <property type="molecule type" value="Genomic_DNA"/>
</dbReference>
<dbReference type="GO" id="GO:0004169">
    <property type="term" value="F:dolichyl-phosphate-mannose-protein mannosyltransferase activity"/>
    <property type="evidence" value="ECO:0007669"/>
    <property type="project" value="UniProtKB-EC"/>
</dbReference>
<feature type="domain" description="Glycosyltransferase RgtA/B/C/D-like" evidence="9">
    <location>
        <begin position="61"/>
        <end position="220"/>
    </location>
</feature>
<feature type="transmembrane region" description="Helical" evidence="8">
    <location>
        <begin position="164"/>
        <end position="196"/>
    </location>
</feature>
<dbReference type="PANTHER" id="PTHR33908:SF3">
    <property type="entry name" value="UNDECAPRENYL PHOSPHATE-ALPHA-4-AMINO-4-DEOXY-L-ARABINOSE ARABINOSYL TRANSFERASE"/>
    <property type="match status" value="1"/>
</dbReference>
<accession>I0K3I2</accession>
<dbReference type="KEGG" id="fae:FAES_0674"/>
<dbReference type="GO" id="GO:0010041">
    <property type="term" value="P:response to iron(III) ion"/>
    <property type="evidence" value="ECO:0007669"/>
    <property type="project" value="TreeGrafter"/>
</dbReference>
<dbReference type="RefSeq" id="WP_015329785.1">
    <property type="nucleotide sequence ID" value="NC_020054.1"/>
</dbReference>
<evidence type="ECO:0000256" key="7">
    <source>
        <dbReference type="ARBA" id="ARBA00023136"/>
    </source>
</evidence>
<evidence type="ECO:0000313" key="10">
    <source>
        <dbReference type="EMBL" id="CCG98685.1"/>
    </source>
</evidence>
<dbReference type="OrthoDB" id="9792789at2"/>
<name>I0K3I2_9BACT</name>
<dbReference type="Proteomes" id="UP000011058">
    <property type="component" value="Chromosome"/>
</dbReference>
<evidence type="ECO:0000256" key="3">
    <source>
        <dbReference type="ARBA" id="ARBA00022676"/>
    </source>
</evidence>
<dbReference type="InterPro" id="IPR050297">
    <property type="entry name" value="LipidA_mod_glycosyltrf_83"/>
</dbReference>
<dbReference type="InterPro" id="IPR038731">
    <property type="entry name" value="RgtA/B/C-like"/>
</dbReference>
<feature type="transmembrane region" description="Helical" evidence="8">
    <location>
        <begin position="208"/>
        <end position="225"/>
    </location>
</feature>
<dbReference type="GO" id="GO:0009103">
    <property type="term" value="P:lipopolysaccharide biosynthetic process"/>
    <property type="evidence" value="ECO:0007669"/>
    <property type="project" value="UniProtKB-ARBA"/>
</dbReference>
<feature type="transmembrane region" description="Helical" evidence="8">
    <location>
        <begin position="257"/>
        <end position="276"/>
    </location>
</feature>
<dbReference type="AlphaFoldDB" id="I0K3I2"/>
<keyword evidence="3 10" id="KW-0328">Glycosyltransferase</keyword>
<evidence type="ECO:0000313" key="11">
    <source>
        <dbReference type="Proteomes" id="UP000011058"/>
    </source>
</evidence>
<keyword evidence="11" id="KW-1185">Reference proteome</keyword>
<protein>
    <submittedName>
        <fullName evidence="10">Glycosyl transferase family 39</fullName>
        <ecNumber evidence="10">2.4.1.109</ecNumber>
    </submittedName>
</protein>
<evidence type="ECO:0000259" key="9">
    <source>
        <dbReference type="Pfam" id="PF13231"/>
    </source>
</evidence>
<dbReference type="PATRIC" id="fig|1166018.3.peg.686"/>
<evidence type="ECO:0000256" key="2">
    <source>
        <dbReference type="ARBA" id="ARBA00022475"/>
    </source>
</evidence>